<feature type="non-terminal residue" evidence="9">
    <location>
        <position position="1"/>
    </location>
</feature>
<keyword evidence="4" id="KW-0391">Immunity</keyword>
<name>A0AAV7V5T4_PLEWA</name>
<dbReference type="PROSITE" id="PS50835">
    <property type="entry name" value="IG_LIKE"/>
    <property type="match status" value="1"/>
</dbReference>
<dbReference type="PANTHER" id="PTHR19433:SF111">
    <property type="entry name" value="T CELL RECEPTOR ALPHA VARIABLE 4"/>
    <property type="match status" value="1"/>
</dbReference>
<evidence type="ECO:0000313" key="9">
    <source>
        <dbReference type="EMBL" id="KAJ1196141.1"/>
    </source>
</evidence>
<evidence type="ECO:0000256" key="7">
    <source>
        <dbReference type="ARBA" id="ARBA00023180"/>
    </source>
</evidence>
<organism evidence="9 10">
    <name type="scientific">Pleurodeles waltl</name>
    <name type="common">Iberian ribbed newt</name>
    <dbReference type="NCBI Taxonomy" id="8319"/>
    <lineage>
        <taxon>Eukaryota</taxon>
        <taxon>Metazoa</taxon>
        <taxon>Chordata</taxon>
        <taxon>Craniata</taxon>
        <taxon>Vertebrata</taxon>
        <taxon>Euteleostomi</taxon>
        <taxon>Amphibia</taxon>
        <taxon>Batrachia</taxon>
        <taxon>Caudata</taxon>
        <taxon>Salamandroidea</taxon>
        <taxon>Salamandridae</taxon>
        <taxon>Pleurodelinae</taxon>
        <taxon>Pleurodeles</taxon>
    </lineage>
</organism>
<accession>A0AAV7V5T4</accession>
<sequence>VTEGGTVEVICDHTITEPQYLAWYQHRPGGPPELLISGFSSNEAVGHLSMFITKDRVSTTLRIRGAGMRDVAMYYC</sequence>
<feature type="domain" description="Ig-like" evidence="8">
    <location>
        <begin position="1"/>
        <end position="76"/>
    </location>
</feature>
<reference evidence="9" key="1">
    <citation type="journal article" date="2022" name="bioRxiv">
        <title>Sequencing and chromosome-scale assembly of the giantPleurodeles waltlgenome.</title>
        <authorList>
            <person name="Brown T."/>
            <person name="Elewa A."/>
            <person name="Iarovenko S."/>
            <person name="Subramanian E."/>
            <person name="Araus A.J."/>
            <person name="Petzold A."/>
            <person name="Susuki M."/>
            <person name="Suzuki K.-i.T."/>
            <person name="Hayashi T."/>
            <person name="Toyoda A."/>
            <person name="Oliveira C."/>
            <person name="Osipova E."/>
            <person name="Leigh N.D."/>
            <person name="Simon A."/>
            <person name="Yun M.H."/>
        </authorList>
    </citation>
    <scope>NUCLEOTIDE SEQUENCE</scope>
    <source>
        <strain evidence="9">20211129_DDA</strain>
        <tissue evidence="9">Liver</tissue>
    </source>
</reference>
<dbReference type="PANTHER" id="PTHR19433">
    <property type="entry name" value="T-CELL RECEPTOR ALPHA CHAIN V REGION-RELATED"/>
    <property type="match status" value="1"/>
</dbReference>
<dbReference type="GO" id="GO:0005886">
    <property type="term" value="C:plasma membrane"/>
    <property type="evidence" value="ECO:0007669"/>
    <property type="project" value="UniProtKB-SubCell"/>
</dbReference>
<evidence type="ECO:0000259" key="8">
    <source>
        <dbReference type="PROSITE" id="PS50835"/>
    </source>
</evidence>
<dbReference type="GO" id="GO:0009617">
    <property type="term" value="P:response to bacterium"/>
    <property type="evidence" value="ECO:0007669"/>
    <property type="project" value="TreeGrafter"/>
</dbReference>
<evidence type="ECO:0000256" key="5">
    <source>
        <dbReference type="ARBA" id="ARBA00023136"/>
    </source>
</evidence>
<gene>
    <name evidence="9" type="ORF">NDU88_000017</name>
</gene>
<evidence type="ECO:0000256" key="4">
    <source>
        <dbReference type="ARBA" id="ARBA00022859"/>
    </source>
</evidence>
<comment type="caution">
    <text evidence="9">The sequence shown here is derived from an EMBL/GenBank/DDBJ whole genome shotgun (WGS) entry which is preliminary data.</text>
</comment>
<dbReference type="AlphaFoldDB" id="A0AAV7V5T4"/>
<keyword evidence="7" id="KW-0325">Glycoprotein</keyword>
<protein>
    <recommendedName>
        <fullName evidence="8">Ig-like domain-containing protein</fullName>
    </recommendedName>
</protein>
<evidence type="ECO:0000256" key="1">
    <source>
        <dbReference type="ARBA" id="ARBA00004236"/>
    </source>
</evidence>
<keyword evidence="2" id="KW-1003">Cell membrane</keyword>
<evidence type="ECO:0000313" key="10">
    <source>
        <dbReference type="Proteomes" id="UP001066276"/>
    </source>
</evidence>
<proteinExistence type="predicted"/>
<feature type="non-terminal residue" evidence="9">
    <location>
        <position position="76"/>
    </location>
</feature>
<dbReference type="InterPro" id="IPR007110">
    <property type="entry name" value="Ig-like_dom"/>
</dbReference>
<dbReference type="Gene3D" id="2.60.40.10">
    <property type="entry name" value="Immunoglobulins"/>
    <property type="match status" value="1"/>
</dbReference>
<dbReference type="InterPro" id="IPR013783">
    <property type="entry name" value="Ig-like_fold"/>
</dbReference>
<dbReference type="EMBL" id="JANPWB010000003">
    <property type="protein sequence ID" value="KAJ1196141.1"/>
    <property type="molecule type" value="Genomic_DNA"/>
</dbReference>
<dbReference type="InterPro" id="IPR036179">
    <property type="entry name" value="Ig-like_dom_sf"/>
</dbReference>
<dbReference type="SUPFAM" id="SSF48726">
    <property type="entry name" value="Immunoglobulin"/>
    <property type="match status" value="1"/>
</dbReference>
<evidence type="ECO:0000256" key="6">
    <source>
        <dbReference type="ARBA" id="ARBA00023157"/>
    </source>
</evidence>
<keyword evidence="10" id="KW-1185">Reference proteome</keyword>
<dbReference type="Proteomes" id="UP001066276">
    <property type="component" value="Chromosome 2_1"/>
</dbReference>
<comment type="subcellular location">
    <subcellularLocation>
        <location evidence="1">Cell membrane</location>
    </subcellularLocation>
</comment>
<evidence type="ECO:0000256" key="2">
    <source>
        <dbReference type="ARBA" id="ARBA00022475"/>
    </source>
</evidence>
<evidence type="ECO:0000256" key="3">
    <source>
        <dbReference type="ARBA" id="ARBA00022729"/>
    </source>
</evidence>
<dbReference type="InterPro" id="IPR052051">
    <property type="entry name" value="TCR_complex_component"/>
</dbReference>
<keyword evidence="3" id="KW-0732">Signal</keyword>
<dbReference type="GO" id="GO:0002376">
    <property type="term" value="P:immune system process"/>
    <property type="evidence" value="ECO:0007669"/>
    <property type="project" value="UniProtKB-KW"/>
</dbReference>
<keyword evidence="5" id="KW-0472">Membrane</keyword>
<keyword evidence="6" id="KW-1015">Disulfide bond</keyword>